<dbReference type="Proteomes" id="UP001597052">
    <property type="component" value="Unassembled WGS sequence"/>
</dbReference>
<proteinExistence type="predicted"/>
<dbReference type="AlphaFoldDB" id="A0ABD6DC85"/>
<reference evidence="2 3" key="1">
    <citation type="journal article" date="2019" name="Int. J. Syst. Evol. Microbiol.">
        <title>The Global Catalogue of Microorganisms (GCM) 10K type strain sequencing project: providing services to taxonomists for standard genome sequencing and annotation.</title>
        <authorList>
            <consortium name="The Broad Institute Genomics Platform"/>
            <consortium name="The Broad Institute Genome Sequencing Center for Infectious Disease"/>
            <person name="Wu L."/>
            <person name="Ma J."/>
        </authorList>
    </citation>
    <scope>NUCLEOTIDE SEQUENCE [LARGE SCALE GENOMIC DNA]</scope>
    <source>
        <strain evidence="2 3">CGMCC 1.10593</strain>
    </source>
</reference>
<dbReference type="EMBL" id="JBHUDM010000004">
    <property type="protein sequence ID" value="MFD1642972.1"/>
    <property type="molecule type" value="Genomic_DNA"/>
</dbReference>
<gene>
    <name evidence="2" type="ORF">ACFSBW_13935</name>
</gene>
<dbReference type="InterPro" id="IPR043828">
    <property type="entry name" value="DUF5805"/>
</dbReference>
<organism evidence="2 3">
    <name type="scientific">Halohasta litorea</name>
    <dbReference type="NCBI Taxonomy" id="869891"/>
    <lineage>
        <taxon>Archaea</taxon>
        <taxon>Methanobacteriati</taxon>
        <taxon>Methanobacteriota</taxon>
        <taxon>Stenosarchaea group</taxon>
        <taxon>Halobacteria</taxon>
        <taxon>Halobacteriales</taxon>
        <taxon>Haloferacaceae</taxon>
        <taxon>Halohasta</taxon>
    </lineage>
</organism>
<name>A0ABD6DC85_9EURY</name>
<dbReference type="Pfam" id="PF19121">
    <property type="entry name" value="DUF5805"/>
    <property type="match status" value="1"/>
</dbReference>
<evidence type="ECO:0000256" key="1">
    <source>
        <dbReference type="SAM" id="MobiDB-lite"/>
    </source>
</evidence>
<sequence>MSEEAETERSTVMTYVPAYQKAEWKAHADELGMSQAEYVRTMVQAGRKGFELDSQEADLEGSSPPSDPGGSGLERRVLDALDSADPLSWNELVESLSSNFEDRLEETLESLQNDNRIRYSGREGGYRLVDQ</sequence>
<feature type="region of interest" description="Disordered" evidence="1">
    <location>
        <begin position="49"/>
        <end position="76"/>
    </location>
</feature>
<comment type="caution">
    <text evidence="2">The sequence shown here is derived from an EMBL/GenBank/DDBJ whole genome shotgun (WGS) entry which is preliminary data.</text>
</comment>
<evidence type="ECO:0000313" key="3">
    <source>
        <dbReference type="Proteomes" id="UP001597052"/>
    </source>
</evidence>
<dbReference type="RefSeq" id="WP_256396500.1">
    <property type="nucleotide sequence ID" value="NZ_JANHDJ010000004.1"/>
</dbReference>
<evidence type="ECO:0000313" key="2">
    <source>
        <dbReference type="EMBL" id="MFD1642972.1"/>
    </source>
</evidence>
<protein>
    <submittedName>
        <fullName evidence="2">DUF5805 domain-containing protein</fullName>
    </submittedName>
</protein>
<keyword evidence="3" id="KW-1185">Reference proteome</keyword>
<accession>A0ABD6DC85</accession>